<dbReference type="CDD" id="cd00082">
    <property type="entry name" value="HisKA"/>
    <property type="match status" value="1"/>
</dbReference>
<keyword evidence="7" id="KW-0067">ATP-binding</keyword>
<dbReference type="RefSeq" id="WP_089273012.1">
    <property type="nucleotide sequence ID" value="NZ_FZOC01000002.1"/>
</dbReference>
<feature type="domain" description="Histidine kinase" evidence="10">
    <location>
        <begin position="110"/>
        <end position="327"/>
    </location>
</feature>
<dbReference type="SMART" id="SM00388">
    <property type="entry name" value="HisKA"/>
    <property type="match status" value="1"/>
</dbReference>
<proteinExistence type="predicted"/>
<dbReference type="InterPro" id="IPR036890">
    <property type="entry name" value="HATPase_C_sf"/>
</dbReference>
<keyword evidence="9" id="KW-0472">Membrane</keyword>
<dbReference type="AlphaFoldDB" id="A0A238Z9I3"/>
<evidence type="ECO:0000256" key="9">
    <source>
        <dbReference type="SAM" id="Phobius"/>
    </source>
</evidence>
<dbReference type="Pfam" id="PF02518">
    <property type="entry name" value="HATPase_c"/>
    <property type="match status" value="1"/>
</dbReference>
<dbReference type="GO" id="GO:0005524">
    <property type="term" value="F:ATP binding"/>
    <property type="evidence" value="ECO:0007669"/>
    <property type="project" value="UniProtKB-KW"/>
</dbReference>
<sequence>MSARRPGDNPPGGVRALLARATGTRVGGERRAVLWLHFLLPPALGALVVAAAFASLPLAALLAMAALVMAAIHARTLMERLTQAEEAKTSLNAQLIQSQKLAAVGELSAGIAHEINNPIAIIAQETEWAGHLVGEVEKNSSADFTEIKDSLREIRAQVDRCKNITHKLLDFARKREPILQEVDVARLIDDMARLVDKEAAYKNVSLARNMQQDLPMLRTDSPLLRQVVLNLMTNALQAVDRGGVIEVAAEADQNEIRIRVSDNGPGIAPENMDKIFNPFFTTKPPGQGTGLGLSLCHNLVSGMGGRIRVDSQPGKGAAFTVHLPRIPTRGRK</sequence>
<gene>
    <name evidence="11" type="ORF">SAMN04488503_1354</name>
</gene>
<accession>A0A238Z9I3</accession>
<organism evidence="11 12">
    <name type="scientific">Humidesulfovibrio mexicanus</name>
    <dbReference type="NCBI Taxonomy" id="147047"/>
    <lineage>
        <taxon>Bacteria</taxon>
        <taxon>Pseudomonadati</taxon>
        <taxon>Thermodesulfobacteriota</taxon>
        <taxon>Desulfovibrionia</taxon>
        <taxon>Desulfovibrionales</taxon>
        <taxon>Desulfovibrionaceae</taxon>
        <taxon>Humidesulfovibrio</taxon>
    </lineage>
</organism>
<evidence type="ECO:0000256" key="4">
    <source>
        <dbReference type="ARBA" id="ARBA00022679"/>
    </source>
</evidence>
<keyword evidence="12" id="KW-1185">Reference proteome</keyword>
<keyword evidence="6 11" id="KW-0418">Kinase</keyword>
<evidence type="ECO:0000256" key="6">
    <source>
        <dbReference type="ARBA" id="ARBA00022777"/>
    </source>
</evidence>
<dbReference type="PRINTS" id="PR00344">
    <property type="entry name" value="BCTRLSENSOR"/>
</dbReference>
<evidence type="ECO:0000256" key="1">
    <source>
        <dbReference type="ARBA" id="ARBA00000085"/>
    </source>
</evidence>
<evidence type="ECO:0000313" key="11">
    <source>
        <dbReference type="EMBL" id="SNR79960.1"/>
    </source>
</evidence>
<evidence type="ECO:0000256" key="5">
    <source>
        <dbReference type="ARBA" id="ARBA00022741"/>
    </source>
</evidence>
<dbReference type="Proteomes" id="UP000198324">
    <property type="component" value="Unassembled WGS sequence"/>
</dbReference>
<dbReference type="GO" id="GO:0000155">
    <property type="term" value="F:phosphorelay sensor kinase activity"/>
    <property type="evidence" value="ECO:0007669"/>
    <property type="project" value="InterPro"/>
</dbReference>
<dbReference type="EMBL" id="FZOC01000002">
    <property type="protein sequence ID" value="SNR79960.1"/>
    <property type="molecule type" value="Genomic_DNA"/>
</dbReference>
<keyword evidence="4" id="KW-0808">Transferase</keyword>
<dbReference type="Pfam" id="PF00512">
    <property type="entry name" value="HisKA"/>
    <property type="match status" value="1"/>
</dbReference>
<evidence type="ECO:0000256" key="7">
    <source>
        <dbReference type="ARBA" id="ARBA00022840"/>
    </source>
</evidence>
<dbReference type="PROSITE" id="PS50109">
    <property type="entry name" value="HIS_KIN"/>
    <property type="match status" value="1"/>
</dbReference>
<protein>
    <recommendedName>
        <fullName evidence="2">histidine kinase</fullName>
        <ecNumber evidence="2">2.7.13.3</ecNumber>
    </recommendedName>
</protein>
<evidence type="ECO:0000256" key="2">
    <source>
        <dbReference type="ARBA" id="ARBA00012438"/>
    </source>
</evidence>
<keyword evidence="8" id="KW-0902">Two-component regulatory system</keyword>
<dbReference type="Gene3D" id="3.30.565.10">
    <property type="entry name" value="Histidine kinase-like ATPase, C-terminal domain"/>
    <property type="match status" value="1"/>
</dbReference>
<dbReference type="InterPro" id="IPR005467">
    <property type="entry name" value="His_kinase_dom"/>
</dbReference>
<comment type="catalytic activity">
    <reaction evidence="1">
        <text>ATP + protein L-histidine = ADP + protein N-phospho-L-histidine.</text>
        <dbReference type="EC" id="2.7.13.3"/>
    </reaction>
</comment>
<dbReference type="Gene3D" id="1.10.287.130">
    <property type="match status" value="1"/>
</dbReference>
<keyword evidence="9" id="KW-0812">Transmembrane</keyword>
<evidence type="ECO:0000313" key="12">
    <source>
        <dbReference type="Proteomes" id="UP000198324"/>
    </source>
</evidence>
<dbReference type="PANTHER" id="PTHR43065">
    <property type="entry name" value="SENSOR HISTIDINE KINASE"/>
    <property type="match status" value="1"/>
</dbReference>
<reference evidence="11 12" key="1">
    <citation type="submission" date="2017-06" db="EMBL/GenBank/DDBJ databases">
        <authorList>
            <person name="Kim H.J."/>
            <person name="Triplett B.A."/>
        </authorList>
    </citation>
    <scope>NUCLEOTIDE SEQUENCE [LARGE SCALE GENOMIC DNA]</scope>
    <source>
        <strain evidence="11 12">DSM 13116</strain>
    </source>
</reference>
<evidence type="ECO:0000256" key="8">
    <source>
        <dbReference type="ARBA" id="ARBA00023012"/>
    </source>
</evidence>
<dbReference type="OrthoDB" id="9777714at2"/>
<keyword evidence="5" id="KW-0547">Nucleotide-binding</keyword>
<dbReference type="SMART" id="SM00387">
    <property type="entry name" value="HATPase_c"/>
    <property type="match status" value="1"/>
</dbReference>
<evidence type="ECO:0000259" key="10">
    <source>
        <dbReference type="PROSITE" id="PS50109"/>
    </source>
</evidence>
<feature type="transmembrane region" description="Helical" evidence="9">
    <location>
        <begin position="43"/>
        <end position="72"/>
    </location>
</feature>
<evidence type="ECO:0000256" key="3">
    <source>
        <dbReference type="ARBA" id="ARBA00022553"/>
    </source>
</evidence>
<keyword evidence="9" id="KW-1133">Transmembrane helix</keyword>
<dbReference type="InterPro" id="IPR003661">
    <property type="entry name" value="HisK_dim/P_dom"/>
</dbReference>
<dbReference type="PANTHER" id="PTHR43065:SF46">
    <property type="entry name" value="C4-DICARBOXYLATE TRANSPORT SENSOR PROTEIN DCTB"/>
    <property type="match status" value="1"/>
</dbReference>
<keyword evidence="3" id="KW-0597">Phosphoprotein</keyword>
<dbReference type="EC" id="2.7.13.3" evidence="2"/>
<dbReference type="InterPro" id="IPR004358">
    <property type="entry name" value="Sig_transdc_His_kin-like_C"/>
</dbReference>
<dbReference type="InterPro" id="IPR036097">
    <property type="entry name" value="HisK_dim/P_sf"/>
</dbReference>
<dbReference type="InterPro" id="IPR003594">
    <property type="entry name" value="HATPase_dom"/>
</dbReference>
<name>A0A238Z9I3_9BACT</name>
<dbReference type="SUPFAM" id="SSF55874">
    <property type="entry name" value="ATPase domain of HSP90 chaperone/DNA topoisomerase II/histidine kinase"/>
    <property type="match status" value="1"/>
</dbReference>
<dbReference type="SUPFAM" id="SSF47384">
    <property type="entry name" value="Homodimeric domain of signal transducing histidine kinase"/>
    <property type="match status" value="1"/>
</dbReference>